<evidence type="ECO:0000313" key="1">
    <source>
        <dbReference type="EMBL" id="SBT34264.1"/>
    </source>
</evidence>
<reference evidence="1" key="2">
    <citation type="submission" date="2016-05" db="EMBL/GenBank/DDBJ databases">
        <authorList>
            <person name="Lavstsen T."/>
            <person name="Jespersen J.S."/>
        </authorList>
    </citation>
    <scope>NUCLEOTIDE SEQUENCE [LARGE SCALE GENOMIC DNA]</scope>
</reference>
<dbReference type="Proteomes" id="UP000078555">
    <property type="component" value="Unassembled WGS sequence"/>
</dbReference>
<accession>A0A1A8YRK3</accession>
<proteinExistence type="predicted"/>
<keyword evidence="4" id="KW-1185">Reference proteome</keyword>
<gene>
    <name evidence="1" type="ORF">POVWA1_021340</name>
    <name evidence="2" type="ORF">POVWA2_021310</name>
</gene>
<evidence type="ECO:0000313" key="2">
    <source>
        <dbReference type="EMBL" id="SBT34719.1"/>
    </source>
</evidence>
<dbReference type="Proteomes" id="UP000078550">
    <property type="component" value="Unassembled WGS sequence"/>
</dbReference>
<sequence>MEPPPHVYHFSMFSRRWEWNISGHHSSVEFWSYNHLFNGTFAKKNERVLFFILLISQYGEEKYASRQPSQLHMSEVDEVKKGTHYLFCTYVICSEKMDKMVFVKKLI</sequence>
<dbReference type="EMBL" id="FLRE01000084">
    <property type="protein sequence ID" value="SBT34719.1"/>
    <property type="molecule type" value="Genomic_DNA"/>
</dbReference>
<dbReference type="AlphaFoldDB" id="A0A1A8YRK3"/>
<organism evidence="1 4">
    <name type="scientific">Plasmodium ovale wallikeri</name>
    <dbReference type="NCBI Taxonomy" id="864142"/>
    <lineage>
        <taxon>Eukaryota</taxon>
        <taxon>Sar</taxon>
        <taxon>Alveolata</taxon>
        <taxon>Apicomplexa</taxon>
        <taxon>Aconoidasida</taxon>
        <taxon>Haemosporida</taxon>
        <taxon>Plasmodiidae</taxon>
        <taxon>Plasmodium</taxon>
        <taxon>Plasmodium (Plasmodium)</taxon>
    </lineage>
</organism>
<name>A0A1A8YRK3_PLAOA</name>
<protein>
    <submittedName>
        <fullName evidence="1">Uncharacterized protein</fullName>
    </submittedName>
</protein>
<evidence type="ECO:0000313" key="4">
    <source>
        <dbReference type="Proteomes" id="UP000078555"/>
    </source>
</evidence>
<reference evidence="3 4" key="1">
    <citation type="submission" date="2016-05" db="EMBL/GenBank/DDBJ databases">
        <authorList>
            <person name="Naeem Raeece"/>
        </authorList>
    </citation>
    <scope>NUCLEOTIDE SEQUENCE [LARGE SCALE GENOMIC DNA]</scope>
</reference>
<dbReference type="EMBL" id="FLRD01000070">
    <property type="protein sequence ID" value="SBT34264.1"/>
    <property type="molecule type" value="Genomic_DNA"/>
</dbReference>
<evidence type="ECO:0000313" key="3">
    <source>
        <dbReference type="Proteomes" id="UP000078550"/>
    </source>
</evidence>